<dbReference type="SUPFAM" id="SSF56935">
    <property type="entry name" value="Porins"/>
    <property type="match status" value="1"/>
</dbReference>
<sequence length="475" mass="53009">MEYSAARAVTERKTEALVKRHLIYRTLSVSACSICCFLPASAQENGAGLVFGFNQSLETDDNLDLDPVSAGRTTFASTGLSLGFTHETPLDRIGVSASGVLRAVNGPGAESGWDNQRFQLDYGREGVQSAFGFNASYLQSNIEFLRPLQDFENPDGEIELPPDLDDLNGTGNRERYRSGLEFELGRDAPIGADFRANYLSLKYTDTTDPGLNDSDRINLDANLYLRFLPFAEGIIGADYRFFDQNDAEQTQRETKTGYAGVNVELSPIWRLEARFGYTTIDTREFGITTRTDGPTGLLRLERDMPNGTIDAELSQIVTDDGDIRNYLVGRSLELPTGGLAFTAGFADSELDSPDFIGSLNWVQELPRGEFSARFQRSLDFDEDKGNILRTALFLGYFHEINNISGINLNAGYTISDELTRTIDRANVTASYQYSLTEDWALSTGYRYRMREELTDPRAQSHSIFFNIGRDFIMRP</sequence>
<name>A0A0P1F020_9RHOB</name>
<reference evidence="1 2" key="1">
    <citation type="submission" date="2015-09" db="EMBL/GenBank/DDBJ databases">
        <authorList>
            <consortium name="Swine Surveillance"/>
        </authorList>
    </citation>
    <scope>NUCLEOTIDE SEQUENCE [LARGE SCALE GENOMIC DNA]</scope>
    <source>
        <strain evidence="1 2">CECT 4292</strain>
    </source>
</reference>
<evidence type="ECO:0008006" key="3">
    <source>
        <dbReference type="Google" id="ProtNLM"/>
    </source>
</evidence>
<evidence type="ECO:0000313" key="1">
    <source>
        <dbReference type="EMBL" id="CUH49067.1"/>
    </source>
</evidence>
<accession>A0A0P1F020</accession>
<dbReference type="Proteomes" id="UP000050783">
    <property type="component" value="Unassembled WGS sequence"/>
</dbReference>
<dbReference type="AlphaFoldDB" id="A0A0P1F020"/>
<dbReference type="OrthoDB" id="7756354at2"/>
<dbReference type="EMBL" id="CYPU01000055">
    <property type="protein sequence ID" value="CUH49067.1"/>
    <property type="molecule type" value="Genomic_DNA"/>
</dbReference>
<protein>
    <recommendedName>
        <fullName evidence="3">Outer membrane beta-barrel protein</fullName>
    </recommendedName>
</protein>
<gene>
    <name evidence="1" type="ORF">RUA4292_03261</name>
</gene>
<organism evidence="1 2">
    <name type="scientific">Ruegeria atlantica</name>
    <dbReference type="NCBI Taxonomy" id="81569"/>
    <lineage>
        <taxon>Bacteria</taxon>
        <taxon>Pseudomonadati</taxon>
        <taxon>Pseudomonadota</taxon>
        <taxon>Alphaproteobacteria</taxon>
        <taxon>Rhodobacterales</taxon>
        <taxon>Roseobacteraceae</taxon>
        <taxon>Ruegeria</taxon>
    </lineage>
</organism>
<proteinExistence type="predicted"/>
<dbReference type="RefSeq" id="WP_058278530.1">
    <property type="nucleotide sequence ID" value="NZ_CYPU01000055.1"/>
</dbReference>
<dbReference type="GeneID" id="55494421"/>
<evidence type="ECO:0000313" key="2">
    <source>
        <dbReference type="Proteomes" id="UP000050783"/>
    </source>
</evidence>